<evidence type="ECO:0000313" key="1">
    <source>
        <dbReference type="EMBL" id="KAK5598572.1"/>
    </source>
</evidence>
<dbReference type="AlphaFoldDB" id="A0AAV9QP21"/>
<evidence type="ECO:0000313" key="2">
    <source>
        <dbReference type="Proteomes" id="UP001311232"/>
    </source>
</evidence>
<gene>
    <name evidence="1" type="ORF">CRENBAI_008043</name>
</gene>
<reference evidence="1 2" key="1">
    <citation type="submission" date="2021-06" db="EMBL/GenBank/DDBJ databases">
        <authorList>
            <person name="Palmer J.M."/>
        </authorList>
    </citation>
    <scope>NUCLEOTIDE SEQUENCE [LARGE SCALE GENOMIC DNA]</scope>
    <source>
        <strain evidence="1 2">MEX-2019</strain>
        <tissue evidence="1">Muscle</tissue>
    </source>
</reference>
<comment type="caution">
    <text evidence="1">The sequence shown here is derived from an EMBL/GenBank/DDBJ whole genome shotgun (WGS) entry which is preliminary data.</text>
</comment>
<name>A0AAV9QP21_9TELE</name>
<accession>A0AAV9QP21</accession>
<sequence>MCRAFLYIPPSIFSRFCVKSSPALCYYRRKTEELQKGSYLRLRDSLCGAQAEELRTVRAERRRQTGGGDAAAWVDITVHLINNAAKARSVSQRTVTRQRARGGPPRLIPRNRLCIPSGLLCATYPGHRGSSLL</sequence>
<protein>
    <submittedName>
        <fullName evidence="1">Uncharacterized protein</fullName>
    </submittedName>
</protein>
<dbReference type="Proteomes" id="UP001311232">
    <property type="component" value="Unassembled WGS sequence"/>
</dbReference>
<proteinExistence type="predicted"/>
<organism evidence="1 2">
    <name type="scientific">Crenichthys baileyi</name>
    <name type="common">White River springfish</name>
    <dbReference type="NCBI Taxonomy" id="28760"/>
    <lineage>
        <taxon>Eukaryota</taxon>
        <taxon>Metazoa</taxon>
        <taxon>Chordata</taxon>
        <taxon>Craniata</taxon>
        <taxon>Vertebrata</taxon>
        <taxon>Euteleostomi</taxon>
        <taxon>Actinopterygii</taxon>
        <taxon>Neopterygii</taxon>
        <taxon>Teleostei</taxon>
        <taxon>Neoteleostei</taxon>
        <taxon>Acanthomorphata</taxon>
        <taxon>Ovalentaria</taxon>
        <taxon>Atherinomorphae</taxon>
        <taxon>Cyprinodontiformes</taxon>
        <taxon>Goodeidae</taxon>
        <taxon>Crenichthys</taxon>
    </lineage>
</organism>
<dbReference type="EMBL" id="JAHHUM010003048">
    <property type="protein sequence ID" value="KAK5598572.1"/>
    <property type="molecule type" value="Genomic_DNA"/>
</dbReference>
<keyword evidence="2" id="KW-1185">Reference proteome</keyword>